<evidence type="ECO:0000313" key="13">
    <source>
        <dbReference type="Proteomes" id="UP000424527"/>
    </source>
</evidence>
<keyword evidence="10" id="KW-0393">Immunoglobulin domain</keyword>
<keyword evidence="6" id="KW-0472">Membrane</keyword>
<dbReference type="GO" id="GO:0006955">
    <property type="term" value="P:immune response"/>
    <property type="evidence" value="ECO:0007669"/>
    <property type="project" value="TreeGrafter"/>
</dbReference>
<organism evidence="12 13">
    <name type="scientific">Larimichthys crocea</name>
    <name type="common">Large yellow croaker</name>
    <name type="synonym">Pseudosciaena crocea</name>
    <dbReference type="NCBI Taxonomy" id="215358"/>
    <lineage>
        <taxon>Eukaryota</taxon>
        <taxon>Metazoa</taxon>
        <taxon>Chordata</taxon>
        <taxon>Craniata</taxon>
        <taxon>Vertebrata</taxon>
        <taxon>Euteleostomi</taxon>
        <taxon>Actinopterygii</taxon>
        <taxon>Neopterygii</taxon>
        <taxon>Teleostei</taxon>
        <taxon>Neoteleostei</taxon>
        <taxon>Acanthomorphata</taxon>
        <taxon>Eupercaria</taxon>
        <taxon>Sciaenidae</taxon>
        <taxon>Larimichthys</taxon>
    </lineage>
</organism>
<protein>
    <recommendedName>
        <fullName evidence="11">Ig-like domain-containing protein</fullName>
    </recommendedName>
</protein>
<dbReference type="GO" id="GO:0042130">
    <property type="term" value="P:negative regulation of T cell proliferation"/>
    <property type="evidence" value="ECO:0007669"/>
    <property type="project" value="TreeGrafter"/>
</dbReference>
<evidence type="ECO:0000256" key="2">
    <source>
        <dbReference type="ARBA" id="ARBA00022475"/>
    </source>
</evidence>
<dbReference type="GO" id="GO:0042102">
    <property type="term" value="P:positive regulation of T cell proliferation"/>
    <property type="evidence" value="ECO:0007669"/>
    <property type="project" value="TreeGrafter"/>
</dbReference>
<dbReference type="Proteomes" id="UP000424527">
    <property type="component" value="Unassembled WGS sequence"/>
</dbReference>
<keyword evidence="13" id="KW-1185">Reference proteome</keyword>
<dbReference type="Pfam" id="PF22705">
    <property type="entry name" value="C2-set_3"/>
    <property type="match status" value="1"/>
</dbReference>
<keyword evidence="3" id="KW-0812">Transmembrane</keyword>
<keyword evidence="5" id="KW-1133">Transmembrane helix</keyword>
<dbReference type="InterPro" id="IPR053896">
    <property type="entry name" value="BTN3A2-like_Ig-C"/>
</dbReference>
<dbReference type="GO" id="GO:0007166">
    <property type="term" value="P:cell surface receptor signaling pathway"/>
    <property type="evidence" value="ECO:0007669"/>
    <property type="project" value="TreeGrafter"/>
</dbReference>
<evidence type="ECO:0000256" key="9">
    <source>
        <dbReference type="ARBA" id="ARBA00023180"/>
    </source>
</evidence>
<evidence type="ECO:0000256" key="3">
    <source>
        <dbReference type="ARBA" id="ARBA00022692"/>
    </source>
</evidence>
<keyword evidence="4" id="KW-0732">Signal</keyword>
<sequence>MGQTPQCLNATLGRSVLIPCSLPELPLSLRWFYWQEDQSSNIFFHWDPRGQTLSVADEYMNRRQVFKSEFSSGNISIRLDNVAVMNRYKSTLQVSSLYKDRLLMVNNNNSATCTTHGGYPEPKVSWAGLNKSNDLQDLQDAETSLQRDPTEKTFSVTSCVSVKELQSVTCIITNPHSHEIIKENCKDR</sequence>
<gene>
    <name evidence="12" type="ORF">D5F01_LYC02049</name>
</gene>
<comment type="subcellular location">
    <subcellularLocation>
        <location evidence="1">Cell membrane</location>
        <topology evidence="1">Single-pass type I membrane protein</topology>
    </subcellularLocation>
</comment>
<comment type="caution">
    <text evidence="12">The sequence shown here is derived from an EMBL/GenBank/DDBJ whole genome shotgun (WGS) entry which is preliminary data.</text>
</comment>
<evidence type="ECO:0000256" key="6">
    <source>
        <dbReference type="ARBA" id="ARBA00023136"/>
    </source>
</evidence>
<dbReference type="SUPFAM" id="SSF48726">
    <property type="entry name" value="Immunoglobulin"/>
    <property type="match status" value="2"/>
</dbReference>
<evidence type="ECO:0000259" key="11">
    <source>
        <dbReference type="PROSITE" id="PS50835"/>
    </source>
</evidence>
<feature type="domain" description="Ig-like" evidence="11">
    <location>
        <begin position="112"/>
        <end position="181"/>
    </location>
</feature>
<dbReference type="PANTHER" id="PTHR25466">
    <property type="entry name" value="T-LYMPHOCYTE ACTIVATION ANTIGEN"/>
    <property type="match status" value="1"/>
</dbReference>
<dbReference type="GO" id="GO:0009897">
    <property type="term" value="C:external side of plasma membrane"/>
    <property type="evidence" value="ECO:0007669"/>
    <property type="project" value="TreeGrafter"/>
</dbReference>
<dbReference type="InterPro" id="IPR036179">
    <property type="entry name" value="Ig-like_dom_sf"/>
</dbReference>
<dbReference type="AlphaFoldDB" id="A0A6G0J789"/>
<evidence type="ECO:0000256" key="10">
    <source>
        <dbReference type="ARBA" id="ARBA00023319"/>
    </source>
</evidence>
<evidence type="ECO:0000256" key="4">
    <source>
        <dbReference type="ARBA" id="ARBA00022729"/>
    </source>
</evidence>
<keyword evidence="2" id="KW-1003">Cell membrane</keyword>
<keyword evidence="7" id="KW-1015">Disulfide bond</keyword>
<dbReference type="GO" id="GO:0071222">
    <property type="term" value="P:cellular response to lipopolysaccharide"/>
    <property type="evidence" value="ECO:0007669"/>
    <property type="project" value="TreeGrafter"/>
</dbReference>
<reference evidence="12 13" key="1">
    <citation type="submission" date="2019-07" db="EMBL/GenBank/DDBJ databases">
        <title>Chromosome genome assembly for large yellow croaker.</title>
        <authorList>
            <person name="Xiao S."/>
        </authorList>
    </citation>
    <scope>NUCLEOTIDE SEQUENCE [LARGE SCALE GENOMIC DNA]</scope>
    <source>
        <strain evidence="12">JMULYC20181020</strain>
        <tissue evidence="12">Muscle</tissue>
    </source>
</reference>
<evidence type="ECO:0000313" key="12">
    <source>
        <dbReference type="EMBL" id="KAE8299639.1"/>
    </source>
</evidence>
<accession>A0A6G0J789</accession>
<dbReference type="Gene3D" id="2.60.40.10">
    <property type="entry name" value="Immunoglobulins"/>
    <property type="match status" value="2"/>
</dbReference>
<keyword evidence="8" id="KW-0675">Receptor</keyword>
<evidence type="ECO:0000256" key="7">
    <source>
        <dbReference type="ARBA" id="ARBA00023157"/>
    </source>
</evidence>
<dbReference type="PROSITE" id="PS50835">
    <property type="entry name" value="IG_LIKE"/>
    <property type="match status" value="1"/>
</dbReference>
<keyword evidence="9" id="KW-0325">Glycoprotein</keyword>
<evidence type="ECO:0000256" key="8">
    <source>
        <dbReference type="ARBA" id="ARBA00023170"/>
    </source>
</evidence>
<evidence type="ECO:0000256" key="1">
    <source>
        <dbReference type="ARBA" id="ARBA00004251"/>
    </source>
</evidence>
<dbReference type="EMBL" id="REGW02000002">
    <property type="protein sequence ID" value="KAE8299639.1"/>
    <property type="molecule type" value="Genomic_DNA"/>
</dbReference>
<dbReference type="InterPro" id="IPR051713">
    <property type="entry name" value="T-cell_Activation_Regulation"/>
</dbReference>
<evidence type="ECO:0000256" key="5">
    <source>
        <dbReference type="ARBA" id="ARBA00022989"/>
    </source>
</evidence>
<dbReference type="GO" id="GO:0031295">
    <property type="term" value="P:T cell costimulation"/>
    <property type="evidence" value="ECO:0007669"/>
    <property type="project" value="TreeGrafter"/>
</dbReference>
<dbReference type="InterPro" id="IPR013783">
    <property type="entry name" value="Ig-like_fold"/>
</dbReference>
<name>A0A6G0J789_LARCR</name>
<dbReference type="InterPro" id="IPR007110">
    <property type="entry name" value="Ig-like_dom"/>
</dbReference>
<dbReference type="PANTHER" id="PTHR25466:SF9">
    <property type="entry name" value="FIBRONECTIN TYPE-III DOMAIN-CONTAINING PROTEIN"/>
    <property type="match status" value="1"/>
</dbReference>
<proteinExistence type="predicted"/>